<evidence type="ECO:0000313" key="2">
    <source>
        <dbReference type="EMBL" id="MFC6080996.1"/>
    </source>
</evidence>
<keyword evidence="1" id="KW-0175">Coiled coil</keyword>
<dbReference type="Proteomes" id="UP001596137">
    <property type="component" value="Unassembled WGS sequence"/>
</dbReference>
<protein>
    <submittedName>
        <fullName evidence="2">Uncharacterized protein</fullName>
    </submittedName>
</protein>
<proteinExistence type="predicted"/>
<feature type="coiled-coil region" evidence="1">
    <location>
        <begin position="96"/>
        <end position="126"/>
    </location>
</feature>
<accession>A0ABW1ND37</accession>
<comment type="caution">
    <text evidence="2">The sequence shown here is derived from an EMBL/GenBank/DDBJ whole genome shotgun (WGS) entry which is preliminary data.</text>
</comment>
<name>A0ABW1ND37_9ACTN</name>
<organism evidence="2 3">
    <name type="scientific">Sphaerisporangium aureirubrum</name>
    <dbReference type="NCBI Taxonomy" id="1544736"/>
    <lineage>
        <taxon>Bacteria</taxon>
        <taxon>Bacillati</taxon>
        <taxon>Actinomycetota</taxon>
        <taxon>Actinomycetes</taxon>
        <taxon>Streptosporangiales</taxon>
        <taxon>Streptosporangiaceae</taxon>
        <taxon>Sphaerisporangium</taxon>
    </lineage>
</organism>
<dbReference type="EMBL" id="JBHSRF010000007">
    <property type="protein sequence ID" value="MFC6080996.1"/>
    <property type="molecule type" value="Genomic_DNA"/>
</dbReference>
<reference evidence="3" key="1">
    <citation type="journal article" date="2019" name="Int. J. Syst. Evol. Microbiol.">
        <title>The Global Catalogue of Microorganisms (GCM) 10K type strain sequencing project: providing services to taxonomists for standard genome sequencing and annotation.</title>
        <authorList>
            <consortium name="The Broad Institute Genomics Platform"/>
            <consortium name="The Broad Institute Genome Sequencing Center for Infectious Disease"/>
            <person name="Wu L."/>
            <person name="Ma J."/>
        </authorList>
    </citation>
    <scope>NUCLEOTIDE SEQUENCE [LARGE SCALE GENOMIC DNA]</scope>
    <source>
        <strain evidence="3">JCM 30346</strain>
    </source>
</reference>
<evidence type="ECO:0000313" key="3">
    <source>
        <dbReference type="Proteomes" id="UP001596137"/>
    </source>
</evidence>
<keyword evidence="3" id="KW-1185">Reference proteome</keyword>
<evidence type="ECO:0000256" key="1">
    <source>
        <dbReference type="SAM" id="Coils"/>
    </source>
</evidence>
<dbReference type="RefSeq" id="WP_380748369.1">
    <property type="nucleotide sequence ID" value="NZ_JBHSRF010000007.1"/>
</dbReference>
<gene>
    <name evidence="2" type="ORF">ACFP1K_07475</name>
</gene>
<sequence length="164" mass="18465">MADLPSCEELDELVDTDPIRLRDAAFEMRHRAEQAEAEVARLRAGESEDPPTEGVRLTPAEWIRMWNDATPERRLHLAALIDQASATQSLCVLADHEGALRQLRDVEETLARVRRLEESYTQALARDMDPVVKVGVSTFRDHLRDALDGPALLRQPATEETDRG</sequence>